<dbReference type="Proteomes" id="UP001596056">
    <property type="component" value="Unassembled WGS sequence"/>
</dbReference>
<protein>
    <submittedName>
        <fullName evidence="2">Phage portal protein</fullName>
    </submittedName>
</protein>
<comment type="caution">
    <text evidence="2">The sequence shown here is derived from an EMBL/GenBank/DDBJ whole genome shotgun (WGS) entry which is preliminary data.</text>
</comment>
<sequence>MGAPDDGVRWGLLDEAIARVSPRWARRRFAERVALSVTRRGYDAAARGRGTDGWRTAGTSADAEIGAAGGTLRDRMRDLVRNDPLAAQALQVLVNNIVGPGIRPRARTGDKALDKKVNDLWKVWSKQCDAHGHTDVYGLQALAVREMLEGGDAFALRRPMPAGRGLTVPLQIEIREADHLDGSKSAQEATGARISQGIETDRTGRRSAYWMFPEHPGERTPLARSLQSVRIPATQVAHLFERQRIQSRGTPWGVPAIRSLRDLGDWHHAELLRKKTEACLVGVVIREDDATPNGTTGRGLNGRLVDGSGNVVEEFSPGMLAYANGGEDVKFNQPAATGGVAEWNRVQMHIVAAGWRVPYALMTGDMSQANFASNRIGLNEFRRMVDQLQWKTVIPMFCEPMWRWFVEAAQLAGLLPDRPIPAEWATPRFESVNPLQDVAADLAEVRAGFATRSQMIARRGYDPEEILEEWAADAQAADGRTLVFDSDPRHVSKVGVAQSTASGAVPDGTDAQPPETS</sequence>
<name>A0ABW0SF98_9RHOB</name>
<feature type="region of interest" description="Disordered" evidence="1">
    <location>
        <begin position="494"/>
        <end position="517"/>
    </location>
</feature>
<dbReference type="InterPro" id="IPR006429">
    <property type="entry name" value="Phage_lambda_portal"/>
</dbReference>
<evidence type="ECO:0000256" key="1">
    <source>
        <dbReference type="SAM" id="MobiDB-lite"/>
    </source>
</evidence>
<dbReference type="NCBIfam" id="TIGR01539">
    <property type="entry name" value="portal_lambda"/>
    <property type="match status" value="1"/>
</dbReference>
<evidence type="ECO:0000313" key="2">
    <source>
        <dbReference type="EMBL" id="MFC5567485.1"/>
    </source>
</evidence>
<gene>
    <name evidence="2" type="ORF">ACFPOC_13815</name>
</gene>
<dbReference type="Pfam" id="PF05136">
    <property type="entry name" value="Phage_portal_2"/>
    <property type="match status" value="1"/>
</dbReference>
<accession>A0ABW0SF98</accession>
<evidence type="ECO:0000313" key="3">
    <source>
        <dbReference type="Proteomes" id="UP001596056"/>
    </source>
</evidence>
<dbReference type="RefSeq" id="WP_209841009.1">
    <property type="nucleotide sequence ID" value="NZ_JAGGJP010000009.1"/>
</dbReference>
<keyword evidence="3" id="KW-1185">Reference proteome</keyword>
<dbReference type="EMBL" id="JBHSNA010000015">
    <property type="protein sequence ID" value="MFC5567485.1"/>
    <property type="molecule type" value="Genomic_DNA"/>
</dbReference>
<proteinExistence type="predicted"/>
<organism evidence="2 3">
    <name type="scientific">Rubellimicrobium aerolatum</name>
    <dbReference type="NCBI Taxonomy" id="490979"/>
    <lineage>
        <taxon>Bacteria</taxon>
        <taxon>Pseudomonadati</taxon>
        <taxon>Pseudomonadota</taxon>
        <taxon>Alphaproteobacteria</taxon>
        <taxon>Rhodobacterales</taxon>
        <taxon>Roseobacteraceae</taxon>
        <taxon>Rubellimicrobium</taxon>
    </lineage>
</organism>
<reference evidence="3" key="1">
    <citation type="journal article" date="2019" name="Int. J. Syst. Evol. Microbiol.">
        <title>The Global Catalogue of Microorganisms (GCM) 10K type strain sequencing project: providing services to taxonomists for standard genome sequencing and annotation.</title>
        <authorList>
            <consortium name="The Broad Institute Genomics Platform"/>
            <consortium name="The Broad Institute Genome Sequencing Center for Infectious Disease"/>
            <person name="Wu L."/>
            <person name="Ma J."/>
        </authorList>
    </citation>
    <scope>NUCLEOTIDE SEQUENCE [LARGE SCALE GENOMIC DNA]</scope>
    <source>
        <strain evidence="3">KACC 11588</strain>
    </source>
</reference>